<comment type="caution">
    <text evidence="2">The sequence shown here is derived from an EMBL/GenBank/DDBJ whole genome shotgun (WGS) entry which is preliminary data.</text>
</comment>
<keyword evidence="1" id="KW-1133">Transmembrane helix</keyword>
<proteinExistence type="predicted"/>
<evidence type="ECO:0008006" key="4">
    <source>
        <dbReference type="Google" id="ProtNLM"/>
    </source>
</evidence>
<keyword evidence="1" id="KW-0812">Transmembrane</keyword>
<keyword evidence="1" id="KW-0472">Membrane</keyword>
<evidence type="ECO:0000313" key="3">
    <source>
        <dbReference type="Proteomes" id="UP000437709"/>
    </source>
</evidence>
<dbReference type="OrthoDB" id="5192580at2"/>
<dbReference type="EMBL" id="WHPC01000004">
    <property type="protein sequence ID" value="MPV35859.1"/>
    <property type="molecule type" value="Genomic_DNA"/>
</dbReference>
<gene>
    <name evidence="2" type="ORF">GB881_02130</name>
</gene>
<feature type="transmembrane region" description="Helical" evidence="1">
    <location>
        <begin position="217"/>
        <end position="239"/>
    </location>
</feature>
<keyword evidence="3" id="KW-1185">Reference proteome</keyword>
<protein>
    <recommendedName>
        <fullName evidence="4">DUF1700 domain-containing protein</fullName>
    </recommendedName>
</protein>
<name>A0A6N7ECN7_9MICO</name>
<feature type="transmembrane region" description="Helical" evidence="1">
    <location>
        <begin position="177"/>
        <end position="197"/>
    </location>
</feature>
<accession>A0A6N7ECN7</accession>
<reference evidence="2 3" key="1">
    <citation type="submission" date="2019-10" db="EMBL/GenBank/DDBJ databases">
        <title>Georgenia wutianyii sp. nov. and Georgenia yuyongxinii sp. nov. isolated from plateau pika (Ochotona curzoniae) in the Qinghai-Tibet plateau of China.</title>
        <authorList>
            <person name="Tian Z."/>
        </authorList>
    </citation>
    <scope>NUCLEOTIDE SEQUENCE [LARGE SCALE GENOMIC DNA]</scope>
    <source>
        <strain evidence="2 3">JCM 19765</strain>
    </source>
</reference>
<evidence type="ECO:0000256" key="1">
    <source>
        <dbReference type="SAM" id="Phobius"/>
    </source>
</evidence>
<feature type="transmembrane region" description="Helical" evidence="1">
    <location>
        <begin position="327"/>
        <end position="348"/>
    </location>
</feature>
<sequence length="393" mass="40433">MNSHPSSTTAADRVDRYLDDVGRMLAGIGPADRADVLAGVREHVDTALGPGPWTDRAVDQVLLELGPPEEIAAAALEDLGRVVTGPGEMPPVAAPALARPWVRPVVAVALALGLAPTLLVVPGFLWFVPSGSYPLDVATYDVLWSTAALVLTPPGWLLLAGVILVTASPVFGRVDKVAAWSLLPWCTVVPALAALIARTADDCATGGPCTGTDRFTAQALMVGAGLVTAVGVVVVLVRLGRAPRPGDRDRWLAAAVAVGLLVSALPVATLPLTFRAGTYVSRSAGGLVAHADTLVRVLGPVLIATPVWVCVVVLLVRSRLWTRTAKLAGVVVVPALLVVAVLATAAPAALTPAVLTAGSWVSAVGALAVVAVAAWLWGTSLWRVDHGSADRPR</sequence>
<feature type="transmembrane region" description="Helical" evidence="1">
    <location>
        <begin position="251"/>
        <end position="274"/>
    </location>
</feature>
<feature type="transmembrane region" description="Helical" evidence="1">
    <location>
        <begin position="105"/>
        <end position="127"/>
    </location>
</feature>
<organism evidence="2 3">
    <name type="scientific">Georgenia subflava</name>
    <dbReference type="NCBI Taxonomy" id="1622177"/>
    <lineage>
        <taxon>Bacteria</taxon>
        <taxon>Bacillati</taxon>
        <taxon>Actinomycetota</taxon>
        <taxon>Actinomycetes</taxon>
        <taxon>Micrococcales</taxon>
        <taxon>Bogoriellaceae</taxon>
        <taxon>Georgenia</taxon>
    </lineage>
</organism>
<dbReference type="AlphaFoldDB" id="A0A6N7ECN7"/>
<dbReference type="Pfam" id="PF22564">
    <property type="entry name" value="HAAS"/>
    <property type="match status" value="1"/>
</dbReference>
<feature type="transmembrane region" description="Helical" evidence="1">
    <location>
        <begin position="142"/>
        <end position="165"/>
    </location>
</feature>
<dbReference type="RefSeq" id="WP_152194057.1">
    <property type="nucleotide sequence ID" value="NZ_VUKD01000001.1"/>
</dbReference>
<dbReference type="Proteomes" id="UP000437709">
    <property type="component" value="Unassembled WGS sequence"/>
</dbReference>
<feature type="transmembrane region" description="Helical" evidence="1">
    <location>
        <begin position="360"/>
        <end position="384"/>
    </location>
</feature>
<feature type="transmembrane region" description="Helical" evidence="1">
    <location>
        <begin position="294"/>
        <end position="315"/>
    </location>
</feature>
<evidence type="ECO:0000313" key="2">
    <source>
        <dbReference type="EMBL" id="MPV35859.1"/>
    </source>
</evidence>